<dbReference type="PANTHER" id="PTHR10098:SF108">
    <property type="entry name" value="TETRATRICOPEPTIDE REPEAT PROTEIN 28"/>
    <property type="match status" value="1"/>
</dbReference>
<gene>
    <name evidence="2" type="ORF">AB5J52_42155</name>
</gene>
<dbReference type="PANTHER" id="PTHR10098">
    <property type="entry name" value="RAPSYN-RELATED"/>
    <property type="match status" value="1"/>
</dbReference>
<reference evidence="2" key="1">
    <citation type="submission" date="2024-07" db="EMBL/GenBank/DDBJ databases">
        <authorList>
            <person name="Yu S.T."/>
        </authorList>
    </citation>
    <scope>NUCLEOTIDE SEQUENCE</scope>
    <source>
        <strain evidence="2">R39</strain>
    </source>
</reference>
<dbReference type="NCBIfam" id="NF047832">
    <property type="entry name" value="caspase_w_EACC1"/>
    <property type="match status" value="1"/>
</dbReference>
<dbReference type="Gene3D" id="3.40.50.1460">
    <property type="match status" value="1"/>
</dbReference>
<feature type="domain" description="Peptidase C14 caspase" evidence="1">
    <location>
        <begin position="30"/>
        <end position="234"/>
    </location>
</feature>
<dbReference type="SMART" id="SM00028">
    <property type="entry name" value="TPR"/>
    <property type="match status" value="3"/>
</dbReference>
<dbReference type="GO" id="GO:0006508">
    <property type="term" value="P:proteolysis"/>
    <property type="evidence" value="ECO:0007669"/>
    <property type="project" value="InterPro"/>
</dbReference>
<accession>A0AB39R1S3</accession>
<dbReference type="Pfam" id="PF00656">
    <property type="entry name" value="Peptidase_C14"/>
    <property type="match status" value="1"/>
</dbReference>
<organism evidence="2">
    <name type="scientific">Streptomyces sp. R39</name>
    <dbReference type="NCBI Taxonomy" id="3238631"/>
    <lineage>
        <taxon>Bacteria</taxon>
        <taxon>Bacillati</taxon>
        <taxon>Actinomycetota</taxon>
        <taxon>Actinomycetes</taxon>
        <taxon>Kitasatosporales</taxon>
        <taxon>Streptomycetaceae</taxon>
        <taxon>Streptomyces</taxon>
    </lineage>
</organism>
<evidence type="ECO:0000313" key="2">
    <source>
        <dbReference type="EMBL" id="XDQ48337.1"/>
    </source>
</evidence>
<evidence type="ECO:0000259" key="1">
    <source>
        <dbReference type="Pfam" id="PF00656"/>
    </source>
</evidence>
<sequence>MTPSPDPLGPGSRAVLIGAWSGCGELGLADLPSVERNIAELHRLLTVDGVGGLRPEHCVRVEQPSYPREILRPVEHAAAETTDTLLIYYAGHGLLEGRRQRDLYLALCGTRWPDECLPYESLRTRILECGKDARRTVVILDCCFSGQALDGEMGGEGILSPEQLPDIVAHETRLPGACVLTASAATRKALAPVGATYTAFTGELIAVLRDGITGGPELLDMSTLYTELAHRMRRRSAAPTPRFGSRGTGARTVLARNRAYIPPPSGATLHTYEVGTARPRPHDLVALADRLFGEADHEAAALNYRKALVLFEAEQNRPEQINVLIALAKVAQGCGDLAGGAAHLYRAHAVAVVIGNRLAEMHSLNGLGSIALADNATDTAIGHHRAALTIAEEIGNDLGRLNALNGLARAAMSQADLDTAAGHYRRTLALAEELSNDTGRANAHIGLGNIARRRDDPLTAEQHFLQALASARAVDNRPAQATILRTLGHLTGTAHYYTQAAALTDGASAGQ</sequence>
<dbReference type="InterPro" id="IPR019734">
    <property type="entry name" value="TPR_rpt"/>
</dbReference>
<dbReference type="InterPro" id="IPR011600">
    <property type="entry name" value="Pept_C14_caspase"/>
</dbReference>
<dbReference type="InterPro" id="IPR011990">
    <property type="entry name" value="TPR-like_helical_dom_sf"/>
</dbReference>
<dbReference type="GO" id="GO:0004197">
    <property type="term" value="F:cysteine-type endopeptidase activity"/>
    <property type="evidence" value="ECO:0007669"/>
    <property type="project" value="InterPro"/>
</dbReference>
<protein>
    <submittedName>
        <fullName evidence="2">Caspase family protein</fullName>
    </submittedName>
</protein>
<dbReference type="RefSeq" id="WP_369227138.1">
    <property type="nucleotide sequence ID" value="NZ_CP163441.1"/>
</dbReference>
<dbReference type="AlphaFoldDB" id="A0AB39R1S3"/>
<proteinExistence type="predicted"/>
<dbReference type="Gene3D" id="1.25.40.10">
    <property type="entry name" value="Tetratricopeptide repeat domain"/>
    <property type="match status" value="1"/>
</dbReference>
<dbReference type="EMBL" id="CP163441">
    <property type="protein sequence ID" value="XDQ48337.1"/>
    <property type="molecule type" value="Genomic_DNA"/>
</dbReference>
<dbReference type="SUPFAM" id="SSF48452">
    <property type="entry name" value="TPR-like"/>
    <property type="match status" value="2"/>
</dbReference>
<dbReference type="Pfam" id="PF13176">
    <property type="entry name" value="TPR_7"/>
    <property type="match status" value="1"/>
</dbReference>
<name>A0AB39R1S3_9ACTN</name>